<protein>
    <submittedName>
        <fullName evidence="3">Uncharacterized protein</fullName>
    </submittedName>
</protein>
<name>A0A0G1AF14_9BACT</name>
<evidence type="ECO:0000313" key="3">
    <source>
        <dbReference type="EMBL" id="KKS32716.1"/>
    </source>
</evidence>
<keyword evidence="1" id="KW-0812">Transmembrane</keyword>
<feature type="signal peptide" evidence="2">
    <location>
        <begin position="1"/>
        <end position="21"/>
    </location>
</feature>
<comment type="caution">
    <text evidence="3">The sequence shown here is derived from an EMBL/GenBank/DDBJ whole genome shotgun (WGS) entry which is preliminary data.</text>
</comment>
<reference evidence="3 4" key="1">
    <citation type="journal article" date="2015" name="Nature">
        <title>rRNA introns, odd ribosomes, and small enigmatic genomes across a large radiation of phyla.</title>
        <authorList>
            <person name="Brown C.T."/>
            <person name="Hug L.A."/>
            <person name="Thomas B.C."/>
            <person name="Sharon I."/>
            <person name="Castelle C.J."/>
            <person name="Singh A."/>
            <person name="Wilkins M.J."/>
            <person name="Williams K.H."/>
            <person name="Banfield J.F."/>
        </authorList>
    </citation>
    <scope>NUCLEOTIDE SEQUENCE [LARGE SCALE GENOMIC DNA]</scope>
</reference>
<dbReference type="STRING" id="1618356.UU93_C0005G0024"/>
<dbReference type="Proteomes" id="UP000034160">
    <property type="component" value="Unassembled WGS sequence"/>
</dbReference>
<dbReference type="AlphaFoldDB" id="A0A0G1AF14"/>
<evidence type="ECO:0000256" key="1">
    <source>
        <dbReference type="SAM" id="Phobius"/>
    </source>
</evidence>
<proteinExistence type="predicted"/>
<gene>
    <name evidence="3" type="ORF">UU93_C0005G0024</name>
</gene>
<keyword evidence="1" id="KW-0472">Membrane</keyword>
<evidence type="ECO:0000313" key="4">
    <source>
        <dbReference type="Proteomes" id="UP000034160"/>
    </source>
</evidence>
<evidence type="ECO:0000256" key="2">
    <source>
        <dbReference type="SAM" id="SignalP"/>
    </source>
</evidence>
<feature type="transmembrane region" description="Helical" evidence="1">
    <location>
        <begin position="139"/>
        <end position="158"/>
    </location>
</feature>
<sequence>MFKPALVFIASSLVLAGSAYAVTSSLTISSPIKGQVVTSDTVTVNLTTPGFKLVDYRTNTKPAYATGHIHLWLDQQSLTKVSAIKIITPTYTFQNIKPGNHILVAELVANDHSSLNPKIIAVTNFVTMLPKPVSNSSDIVMISVMAFLLIVIALYFISAPKTYKSPRKSSPKSPKKSSRK</sequence>
<keyword evidence="1" id="KW-1133">Transmembrane helix</keyword>
<feature type="chain" id="PRO_5002535896" evidence="2">
    <location>
        <begin position="22"/>
        <end position="180"/>
    </location>
</feature>
<organism evidence="3 4">
    <name type="scientific">Candidatus Amesbacteria bacterium GW2011_GWA2_42_12</name>
    <dbReference type="NCBI Taxonomy" id="1618356"/>
    <lineage>
        <taxon>Bacteria</taxon>
        <taxon>Candidatus Amesiibacteriota</taxon>
    </lineage>
</organism>
<keyword evidence="2" id="KW-0732">Signal</keyword>
<accession>A0A0G1AF14</accession>
<dbReference type="EMBL" id="LCCN01000005">
    <property type="protein sequence ID" value="KKS32716.1"/>
    <property type="molecule type" value="Genomic_DNA"/>
</dbReference>